<comment type="caution">
    <text evidence="1">The sequence shown here is derived from an EMBL/GenBank/DDBJ whole genome shotgun (WGS) entry which is preliminary data.</text>
</comment>
<dbReference type="Proteomes" id="UP000824028">
    <property type="component" value="Unassembled WGS sequence"/>
</dbReference>
<dbReference type="Gene3D" id="3.80.10.10">
    <property type="entry name" value="Ribonuclease Inhibitor"/>
    <property type="match status" value="2"/>
</dbReference>
<dbReference type="Pfam" id="PF13306">
    <property type="entry name" value="LRR_5"/>
    <property type="match status" value="1"/>
</dbReference>
<dbReference type="PANTHER" id="PTHR45661:SF3">
    <property type="entry name" value="IG-LIKE DOMAIN-CONTAINING PROTEIN"/>
    <property type="match status" value="1"/>
</dbReference>
<reference evidence="1" key="1">
    <citation type="journal article" date="2021" name="PeerJ">
        <title>Extensive microbial diversity within the chicken gut microbiome revealed by metagenomics and culture.</title>
        <authorList>
            <person name="Gilroy R."/>
            <person name="Ravi A."/>
            <person name="Getino M."/>
            <person name="Pursley I."/>
            <person name="Horton D.L."/>
            <person name="Alikhan N.F."/>
            <person name="Baker D."/>
            <person name="Gharbi K."/>
            <person name="Hall N."/>
            <person name="Watson M."/>
            <person name="Adriaenssens E.M."/>
            <person name="Foster-Nyarko E."/>
            <person name="Jarju S."/>
            <person name="Secka A."/>
            <person name="Antonio M."/>
            <person name="Oren A."/>
            <person name="Chaudhuri R.R."/>
            <person name="La Ragione R."/>
            <person name="Hildebrand F."/>
            <person name="Pallen M.J."/>
        </authorList>
    </citation>
    <scope>NUCLEOTIDE SEQUENCE</scope>
    <source>
        <strain evidence="1">ChiHjej9B8-1298</strain>
    </source>
</reference>
<dbReference type="InterPro" id="IPR026906">
    <property type="entry name" value="LRR_5"/>
</dbReference>
<accession>A0A9D2E857</accession>
<proteinExistence type="predicted"/>
<dbReference type="InterPro" id="IPR053139">
    <property type="entry name" value="Surface_bspA-like"/>
</dbReference>
<dbReference type="SUPFAM" id="SSF52058">
    <property type="entry name" value="L domain-like"/>
    <property type="match status" value="1"/>
</dbReference>
<sequence length="294" mass="32207">MQVVSTSGQPVTVKDGETFYTLYTADNVVYEGYLTPVGHTEEFQFISDKVYKVTAMLAAGTLVTACDMPGYTAIVCPAEGQLSTVWPMNNTEKVMILGELDDTDMTTIRGHNNITDLLLMDVTEIGTSALNYCTNLVTVNLPKAKSIGNGAFLRCSKLTTVSLPEATSIENAAFIGCRALTTVNLPQATSIGNMAFYSDSELSNISLPLATNIGNNAFGICIKLTRICLPKNVQLGNTPFTNCIALTTLFLSDTDATERDAEARRRHLANHPLWLHRRQLPRPRQLFRPLARNH</sequence>
<protein>
    <submittedName>
        <fullName evidence="1">Leucine-rich repeat domain-containing protein</fullName>
    </submittedName>
</protein>
<dbReference type="EMBL" id="DXBX01000037">
    <property type="protein sequence ID" value="HIZ32953.1"/>
    <property type="molecule type" value="Genomic_DNA"/>
</dbReference>
<dbReference type="AlphaFoldDB" id="A0A9D2E857"/>
<organism evidence="1 2">
    <name type="scientific">Candidatus Bacteroides merdigallinarum</name>
    <dbReference type="NCBI Taxonomy" id="2838473"/>
    <lineage>
        <taxon>Bacteria</taxon>
        <taxon>Pseudomonadati</taxon>
        <taxon>Bacteroidota</taxon>
        <taxon>Bacteroidia</taxon>
        <taxon>Bacteroidales</taxon>
        <taxon>Bacteroidaceae</taxon>
        <taxon>Bacteroides</taxon>
    </lineage>
</organism>
<evidence type="ECO:0000313" key="1">
    <source>
        <dbReference type="EMBL" id="HIZ32953.1"/>
    </source>
</evidence>
<dbReference type="PANTHER" id="PTHR45661">
    <property type="entry name" value="SURFACE ANTIGEN"/>
    <property type="match status" value="1"/>
</dbReference>
<reference evidence="1" key="2">
    <citation type="submission" date="2021-04" db="EMBL/GenBank/DDBJ databases">
        <authorList>
            <person name="Gilroy R."/>
        </authorList>
    </citation>
    <scope>NUCLEOTIDE SEQUENCE</scope>
    <source>
        <strain evidence="1">ChiHjej9B8-1298</strain>
    </source>
</reference>
<dbReference type="InterPro" id="IPR032675">
    <property type="entry name" value="LRR_dom_sf"/>
</dbReference>
<evidence type="ECO:0000313" key="2">
    <source>
        <dbReference type="Proteomes" id="UP000824028"/>
    </source>
</evidence>
<gene>
    <name evidence="1" type="ORF">H9814_05310</name>
</gene>
<name>A0A9D2E857_9BACE</name>